<keyword evidence="7" id="KW-0653">Protein transport</keyword>
<dbReference type="PANTHER" id="PTHR10802">
    <property type="entry name" value="MITOCHONDRIAL IMPORT RECEPTOR SUBUNIT TOM40"/>
    <property type="match status" value="1"/>
</dbReference>
<accession>A0AA88KXC3</accession>
<dbReference type="GO" id="GO:0008320">
    <property type="term" value="F:protein transmembrane transporter activity"/>
    <property type="evidence" value="ECO:0007669"/>
    <property type="project" value="InterPro"/>
</dbReference>
<dbReference type="GO" id="GO:0030150">
    <property type="term" value="P:protein import into mitochondrial matrix"/>
    <property type="evidence" value="ECO:0007669"/>
    <property type="project" value="InterPro"/>
</dbReference>
<evidence type="ECO:0000256" key="6">
    <source>
        <dbReference type="ARBA" id="ARBA00022787"/>
    </source>
</evidence>
<comment type="subcellular location">
    <subcellularLocation>
        <location evidence="1">Mitochondrion outer membrane</location>
        <topology evidence="1">Multi-pass membrane protein</topology>
    </subcellularLocation>
</comment>
<protein>
    <submittedName>
        <fullName evidence="11">Uncharacterized protein</fullName>
    </submittedName>
</protein>
<keyword evidence="8" id="KW-0496">Mitochondrion</keyword>
<name>A0AA88KXC3_ARTSF</name>
<sequence length="312" mass="33607">MGNVMAASPSMPVVEVADAKDKKSDSTNPGTVEELHKKCKDVQPSNFEGAKLLISKGLSNHFQISHTMSLSSTVPSTYKFGATYVGTNIIGPGEAYPILLGEIDPDGDLSANIIHGWNNIKMRLVSQVQQNKFVATQFSTEYKSNDYSTAITVANPDVVNGSGIAVGQYLQSLTPNLALGAELMYQKGGQVPGGEIAVLSLVGKYSTPTTESCFTIGLNNIHLSHYKKCSEQLQIGVEMETRIPAQESVATIGYQVDLPKINLTARGMVDTNWNVGIALERKLVPLPFTFILSGRLNHVENKFQLGCGLMVG</sequence>
<proteinExistence type="inferred from homology"/>
<organism evidence="11 12">
    <name type="scientific">Artemia franciscana</name>
    <name type="common">Brine shrimp</name>
    <name type="synonym">Artemia sanfranciscana</name>
    <dbReference type="NCBI Taxonomy" id="6661"/>
    <lineage>
        <taxon>Eukaryota</taxon>
        <taxon>Metazoa</taxon>
        <taxon>Ecdysozoa</taxon>
        <taxon>Arthropoda</taxon>
        <taxon>Crustacea</taxon>
        <taxon>Branchiopoda</taxon>
        <taxon>Anostraca</taxon>
        <taxon>Artemiidae</taxon>
        <taxon>Artemia</taxon>
    </lineage>
</organism>
<evidence type="ECO:0000256" key="2">
    <source>
        <dbReference type="ARBA" id="ARBA00010510"/>
    </source>
</evidence>
<dbReference type="InterPro" id="IPR037930">
    <property type="entry name" value="Tom40"/>
</dbReference>
<dbReference type="AlphaFoldDB" id="A0AA88KXC3"/>
<evidence type="ECO:0000256" key="9">
    <source>
        <dbReference type="ARBA" id="ARBA00023136"/>
    </source>
</evidence>
<evidence type="ECO:0000256" key="4">
    <source>
        <dbReference type="ARBA" id="ARBA00022452"/>
    </source>
</evidence>
<evidence type="ECO:0000313" key="12">
    <source>
        <dbReference type="Proteomes" id="UP001187531"/>
    </source>
</evidence>
<keyword evidence="5" id="KW-0812">Transmembrane</keyword>
<dbReference type="CDD" id="cd07305">
    <property type="entry name" value="Porin3_Tom40"/>
    <property type="match status" value="1"/>
</dbReference>
<keyword evidence="6" id="KW-1000">Mitochondrion outer membrane</keyword>
<evidence type="ECO:0000256" key="5">
    <source>
        <dbReference type="ARBA" id="ARBA00022692"/>
    </source>
</evidence>
<dbReference type="Proteomes" id="UP001187531">
    <property type="component" value="Unassembled WGS sequence"/>
</dbReference>
<dbReference type="InterPro" id="IPR023614">
    <property type="entry name" value="Porin_dom_sf"/>
</dbReference>
<evidence type="ECO:0000256" key="3">
    <source>
        <dbReference type="ARBA" id="ARBA00022448"/>
    </source>
</evidence>
<keyword evidence="3" id="KW-0813">Transport</keyword>
<reference evidence="11" key="1">
    <citation type="submission" date="2023-07" db="EMBL/GenBank/DDBJ databases">
        <title>Chromosome-level genome assembly of Artemia franciscana.</title>
        <authorList>
            <person name="Jo E."/>
        </authorList>
    </citation>
    <scope>NUCLEOTIDE SEQUENCE</scope>
    <source>
        <tissue evidence="11">Whole body</tissue>
    </source>
</reference>
<gene>
    <name evidence="11" type="ORF">QYM36_015794</name>
</gene>
<evidence type="ECO:0000313" key="11">
    <source>
        <dbReference type="EMBL" id="KAK2705521.1"/>
    </source>
</evidence>
<evidence type="ECO:0000256" key="7">
    <source>
        <dbReference type="ARBA" id="ARBA00022927"/>
    </source>
</evidence>
<feature type="region of interest" description="Disordered" evidence="10">
    <location>
        <begin position="1"/>
        <end position="32"/>
    </location>
</feature>
<keyword evidence="4" id="KW-1134">Transmembrane beta strand</keyword>
<evidence type="ECO:0000256" key="1">
    <source>
        <dbReference type="ARBA" id="ARBA00004374"/>
    </source>
</evidence>
<dbReference type="Pfam" id="PF01459">
    <property type="entry name" value="Porin_3"/>
    <property type="match status" value="1"/>
</dbReference>
<keyword evidence="12" id="KW-1185">Reference proteome</keyword>
<evidence type="ECO:0000256" key="8">
    <source>
        <dbReference type="ARBA" id="ARBA00023128"/>
    </source>
</evidence>
<dbReference type="EMBL" id="JAVRJZ010000020">
    <property type="protein sequence ID" value="KAK2705521.1"/>
    <property type="molecule type" value="Genomic_DNA"/>
</dbReference>
<dbReference type="Gene3D" id="2.40.160.10">
    <property type="entry name" value="Porin"/>
    <property type="match status" value="1"/>
</dbReference>
<keyword evidence="9" id="KW-0472">Membrane</keyword>
<dbReference type="GO" id="GO:0005741">
    <property type="term" value="C:mitochondrial outer membrane"/>
    <property type="evidence" value="ECO:0007669"/>
    <property type="project" value="UniProtKB-SubCell"/>
</dbReference>
<comment type="caution">
    <text evidence="11">The sequence shown here is derived from an EMBL/GenBank/DDBJ whole genome shotgun (WGS) entry which is preliminary data.</text>
</comment>
<comment type="similarity">
    <text evidence="2">Belongs to the Tom40 family.</text>
</comment>
<evidence type="ECO:0000256" key="10">
    <source>
        <dbReference type="SAM" id="MobiDB-lite"/>
    </source>
</evidence>
<dbReference type="InterPro" id="IPR027246">
    <property type="entry name" value="Porin_Euk/Tom40"/>
</dbReference>